<keyword evidence="4" id="KW-1185">Reference proteome</keyword>
<dbReference type="Proteomes" id="UP000754883">
    <property type="component" value="Unassembled WGS sequence"/>
</dbReference>
<dbReference type="PROSITE" id="PS50076">
    <property type="entry name" value="DNAJ_2"/>
    <property type="match status" value="1"/>
</dbReference>
<reference evidence="3" key="1">
    <citation type="submission" date="2021-10" db="EMBL/GenBank/DDBJ databases">
        <authorList>
            <person name="Piombo E."/>
        </authorList>
    </citation>
    <scope>NUCLEOTIDE SEQUENCE</scope>
</reference>
<dbReference type="PANTHER" id="PTHR48182">
    <property type="entry name" value="PROTEIN SERAC1"/>
    <property type="match status" value="1"/>
</dbReference>
<feature type="region of interest" description="Disordered" evidence="1">
    <location>
        <begin position="533"/>
        <end position="572"/>
    </location>
</feature>
<dbReference type="InterPro" id="IPR029058">
    <property type="entry name" value="AB_hydrolase_fold"/>
</dbReference>
<dbReference type="PROSITE" id="PS00636">
    <property type="entry name" value="DNAJ_1"/>
    <property type="match status" value="1"/>
</dbReference>
<feature type="region of interest" description="Disordered" evidence="1">
    <location>
        <begin position="892"/>
        <end position="979"/>
    </location>
</feature>
<feature type="compositionally biased region" description="Basic and acidic residues" evidence="1">
    <location>
        <begin position="544"/>
        <end position="553"/>
    </location>
</feature>
<feature type="region of interest" description="Disordered" evidence="1">
    <location>
        <begin position="818"/>
        <end position="880"/>
    </location>
</feature>
<dbReference type="InterPro" id="IPR001623">
    <property type="entry name" value="DnaJ_domain"/>
</dbReference>
<gene>
    <name evidence="3" type="ORF">CBYS24578_00001847</name>
</gene>
<dbReference type="InterPro" id="IPR036869">
    <property type="entry name" value="J_dom_sf"/>
</dbReference>
<dbReference type="SMART" id="SM00271">
    <property type="entry name" value="DnaJ"/>
    <property type="match status" value="1"/>
</dbReference>
<dbReference type="InterPro" id="IPR052374">
    <property type="entry name" value="SERAC1"/>
</dbReference>
<dbReference type="Pfam" id="PF00226">
    <property type="entry name" value="DnaJ"/>
    <property type="match status" value="1"/>
</dbReference>
<accession>A0A9N9UZQ3</accession>
<feature type="compositionally biased region" description="Basic and acidic residues" evidence="1">
    <location>
        <begin position="96"/>
        <end position="111"/>
    </location>
</feature>
<feature type="domain" description="J" evidence="2">
    <location>
        <begin position="7"/>
        <end position="75"/>
    </location>
</feature>
<evidence type="ECO:0000313" key="3">
    <source>
        <dbReference type="EMBL" id="CAH0002109.1"/>
    </source>
</evidence>
<name>A0A9N9UZQ3_9HYPO</name>
<dbReference type="SUPFAM" id="SSF46565">
    <property type="entry name" value="Chaperone J-domain"/>
    <property type="match status" value="1"/>
</dbReference>
<evidence type="ECO:0000259" key="2">
    <source>
        <dbReference type="PROSITE" id="PS50076"/>
    </source>
</evidence>
<dbReference type="InterPro" id="IPR018253">
    <property type="entry name" value="DnaJ_domain_CS"/>
</dbReference>
<feature type="compositionally biased region" description="Basic and acidic residues" evidence="1">
    <location>
        <begin position="838"/>
        <end position="880"/>
    </location>
</feature>
<dbReference type="PRINTS" id="PR00625">
    <property type="entry name" value="JDOMAIN"/>
</dbReference>
<feature type="region of interest" description="Disordered" evidence="1">
    <location>
        <begin position="175"/>
        <end position="229"/>
    </location>
</feature>
<feature type="compositionally biased region" description="Polar residues" evidence="1">
    <location>
        <begin position="175"/>
        <end position="187"/>
    </location>
</feature>
<feature type="compositionally biased region" description="Basic and acidic residues" evidence="1">
    <location>
        <begin position="119"/>
        <end position="130"/>
    </location>
</feature>
<dbReference type="CDD" id="cd06257">
    <property type="entry name" value="DnaJ"/>
    <property type="match status" value="1"/>
</dbReference>
<proteinExistence type="predicted"/>
<protein>
    <recommendedName>
        <fullName evidence="2">J domain-containing protein</fullName>
    </recommendedName>
</protein>
<comment type="caution">
    <text evidence="3">The sequence shown here is derived from an EMBL/GenBank/DDBJ whole genome shotgun (WGS) entry which is preliminary data.</text>
</comment>
<dbReference type="OrthoDB" id="5086500at2759"/>
<evidence type="ECO:0000313" key="4">
    <source>
        <dbReference type="Proteomes" id="UP000754883"/>
    </source>
</evidence>
<dbReference type="PANTHER" id="PTHR48182:SF3">
    <property type="entry name" value="DUF676 DOMAIN-CONTAINING PROTEIN"/>
    <property type="match status" value="1"/>
</dbReference>
<evidence type="ECO:0000256" key="1">
    <source>
        <dbReference type="SAM" id="MobiDB-lite"/>
    </source>
</evidence>
<organism evidence="3 4">
    <name type="scientific">Clonostachys byssicola</name>
    <dbReference type="NCBI Taxonomy" id="160290"/>
    <lineage>
        <taxon>Eukaryota</taxon>
        <taxon>Fungi</taxon>
        <taxon>Dikarya</taxon>
        <taxon>Ascomycota</taxon>
        <taxon>Pezizomycotina</taxon>
        <taxon>Sordariomycetes</taxon>
        <taxon>Hypocreomycetidae</taxon>
        <taxon>Hypocreales</taxon>
        <taxon>Bionectriaceae</taxon>
        <taxon>Clonostachys</taxon>
    </lineage>
</organism>
<feature type="compositionally biased region" description="Polar residues" evidence="1">
    <location>
        <begin position="533"/>
        <end position="543"/>
    </location>
</feature>
<dbReference type="Gene3D" id="1.10.287.110">
    <property type="entry name" value="DnaJ domain"/>
    <property type="match status" value="1"/>
</dbReference>
<sequence>MASLPPDPYKILGVGSDSQIPEIRSAHRKLVLKCHPDKFSDPEVKKVKMEEFQRVQKAYELLSNESAREDYDRMVRLRQLRASFTSYSKGFSPWEKSGDKSNSGKDTKYASDIDPFEVYQRRERGTEKQFRARSRVRPPSQNISSSDERQEFVAYALQLFDEAKRQNMTTSENNTAAFKSDGSLSHSSIEEQIKQRNKAFEKSKANPQQSAEPSQPPSPSKNAKHTTIDQRTKKLQAVPVEQLNLEVMNPGIPDGRVDIVAVHGLGAIPDITWKEKTSSINWLSNKDMLPQAVPEARILRFGYDSLWMGETPIRTSLSTIAYKLLLSLNMMRVEDLERPLIFIGHCFGGLVIERALNLAKMRQEKYPGLFDSSVGVVFLGTPHRGSRSFTRESALLAAIAASSDLSTHLETSVLDTMTSDTGSLLDVSDDFITLCTDGGPEISCFFEQRSSKLGKVVGRTDITEFIVDAASATFDGHPKHGLEVDHFSLNKFNGPTNSHYLQVRAEIVRFYKLALNKADLLSQVNDVDSSATYISTSPQVPSHQKSDSKRSESQRMSQKPKPELSKPYQRSQKVVNAAASQVSLGEEEILRREAVKELREEESRKKAIMQEEDYQKRLAKEKRAMELAFLERLKKNMSKYGIENPGAILEENPLPKDEELKGQEIKEKNAWYLNYLKGALADTGVDGGQIDEILNDNGETMVIDGVETTVTRMSKKWVSKRTLNAYEIPWQYDEVCCFVFPLELNRDVANVANVAKNDSSAIIVKRWVPDYEQAFLWDHSMALRGDRGRKQHRYQDPPKTHEPSRKFLQQMYDIFKSGQKKMPSEDQPRRRTGSFDRNSLESRVDRRSSAKGKAREWERERQERDRDRERERERVRQERHREKDWGYYYASPKTTRDFTTPSTPATDRGFRRSQSYESVHSAPDWEEVARRRRHSRTLSDDRSKGRSGTKYQRDSSGEKGSSARYTETGPSLESVHQVI</sequence>
<feature type="compositionally biased region" description="Basic and acidic residues" evidence="1">
    <location>
        <begin position="188"/>
        <end position="204"/>
    </location>
</feature>
<dbReference type="SUPFAM" id="SSF53474">
    <property type="entry name" value="alpha/beta-Hydrolases"/>
    <property type="match status" value="1"/>
</dbReference>
<dbReference type="Gene3D" id="3.40.50.1820">
    <property type="entry name" value="alpha/beta hydrolase"/>
    <property type="match status" value="1"/>
</dbReference>
<feature type="region of interest" description="Disordered" evidence="1">
    <location>
        <begin position="91"/>
        <end position="148"/>
    </location>
</feature>
<dbReference type="EMBL" id="CABFNO020001560">
    <property type="protein sequence ID" value="CAH0002109.1"/>
    <property type="molecule type" value="Genomic_DNA"/>
</dbReference>
<dbReference type="AlphaFoldDB" id="A0A9N9UZQ3"/>